<evidence type="ECO:0000256" key="3">
    <source>
        <dbReference type="ARBA" id="ARBA00022723"/>
    </source>
</evidence>
<evidence type="ECO:0000259" key="7">
    <source>
        <dbReference type="PROSITE" id="PS51667"/>
    </source>
</evidence>
<dbReference type="GO" id="GO:0031490">
    <property type="term" value="F:chromatin DNA binding"/>
    <property type="evidence" value="ECO:0007669"/>
    <property type="project" value="TreeGrafter"/>
</dbReference>
<evidence type="ECO:0000256" key="5">
    <source>
        <dbReference type="PROSITE-ProRule" id="PRU01002"/>
    </source>
</evidence>
<dbReference type="PANTHER" id="PTHR12549">
    <property type="entry name" value="JMJC DOMAIN-CONTAINING HISTONE DEMETHYLATION PROTEIN"/>
    <property type="match status" value="1"/>
</dbReference>
<feature type="region of interest" description="Disordered" evidence="6">
    <location>
        <begin position="1"/>
        <end position="20"/>
    </location>
</feature>
<dbReference type="GO" id="GO:0003712">
    <property type="term" value="F:transcription coregulator activity"/>
    <property type="evidence" value="ECO:0007669"/>
    <property type="project" value="TreeGrafter"/>
</dbReference>
<feature type="region of interest" description="Disordered" evidence="6">
    <location>
        <begin position="99"/>
        <end position="151"/>
    </location>
</feature>
<evidence type="ECO:0000313" key="9">
    <source>
        <dbReference type="Proteomes" id="UP000243975"/>
    </source>
</evidence>
<dbReference type="InterPro" id="IPR014977">
    <property type="entry name" value="WRC_dom"/>
</dbReference>
<evidence type="ECO:0000256" key="1">
    <source>
        <dbReference type="ARBA" id="ARBA00004123"/>
    </source>
</evidence>
<dbReference type="Gramene" id="KVI01042">
    <property type="protein sequence ID" value="KVI01042"/>
    <property type="gene ID" value="Ccrd_020694"/>
</dbReference>
<dbReference type="InterPro" id="IPR045109">
    <property type="entry name" value="LSDs-like"/>
</dbReference>
<evidence type="ECO:0000256" key="2">
    <source>
        <dbReference type="ARBA" id="ARBA00006801"/>
    </source>
</evidence>
<protein>
    <submittedName>
        <fullName evidence="8">WRC-like protein</fullName>
    </submittedName>
</protein>
<comment type="similarity">
    <text evidence="2">Belongs to the JARID1 histone demethylase family.</text>
</comment>
<dbReference type="PROSITE" id="PS51667">
    <property type="entry name" value="WRC"/>
    <property type="match status" value="1"/>
</dbReference>
<keyword evidence="9" id="KW-1185">Reference proteome</keyword>
<feature type="domain" description="WRC" evidence="7">
    <location>
        <begin position="14"/>
        <end position="59"/>
    </location>
</feature>
<comment type="subcellular location">
    <subcellularLocation>
        <location evidence="1">Nucleus</location>
    </subcellularLocation>
</comment>
<comment type="caution">
    <text evidence="5">Lacks conserved residue(s) required for the propagation of feature annotation.</text>
</comment>
<dbReference type="Pfam" id="PF08879">
    <property type="entry name" value="WRC"/>
    <property type="match status" value="1"/>
</dbReference>
<sequence>MVEKIGDEGGDCSLPDKQRCKRSDGRKWRCRRPVMQGRTLCEAHFAQSHYRKQREPVPDHLKLERPKPTADLPQIDEESSGNLKIMENEDVGCPILPQKRSRRKRKEENSVCGFGENPTDNLKIRANGDAGCSNLPPKQGKRNKREEKSSVDISEKLDDALRKMNLEKGDLQLDLIRGCLMRQVEKKKEKQLTTKENVVRDLKYGRLEISQSPVSSRLISGNNAGSLNVKVGVPASNFFPRRVFRSKNIEPLPIATMQILPSVKAKVKVAKKKCHWCRKCGYRNFIKCSTCKKHIFCEDCVQARLQLSEWIRCLDKTNVKKNCPVCCGTCDCRACIKERSKDVKITVRNRATIIVFILILNVHNPYSFMFGTMFQDLVVYNSKKKFDKSEQLLYMIDMLLPLLEQINQEKIVELNMEAKIKGKVSFSFCKSYIVDVHRRCENCSYMLCISCCWDFREGQLHGGFRDFKYMSTEKRKSLSTILWNWKTSEDGSIKCSPKNLGGCGNGVLDIRCLFDFNWTNELETSAKEIICKYKFTKSLEVTSCCSPSDGNAETGNESDDRILFKSKCLYLSMRDDLRDENLQHFTQHWVKGQPLIIRDVVKNDPELKWDPVFMFCTYLEASAKYQKDEGAEVENCSNWYEVEMGRKQIFMGGKTHANVQNEVLKFKVQLSSVFFQQYFPSHYAAVMGDLPLHEYINPLSGLLNLASKLPRETQNLDLGPLIYLSYGRPGEPIDPDFSTKLCYHAFDVVCFKKLQLLQTTKSTKLN</sequence>
<keyword evidence="3" id="KW-0479">Metal-binding</keyword>
<reference evidence="8 9" key="1">
    <citation type="journal article" date="2016" name="Sci. Rep.">
        <title>The genome sequence of the outbreeding globe artichoke constructed de novo incorporating a phase-aware low-pass sequencing strategy of F1 progeny.</title>
        <authorList>
            <person name="Scaglione D."/>
            <person name="Reyes-Chin-Wo S."/>
            <person name="Acquadro A."/>
            <person name="Froenicke L."/>
            <person name="Portis E."/>
            <person name="Beitel C."/>
            <person name="Tirone M."/>
            <person name="Mauro R."/>
            <person name="Lo Monaco A."/>
            <person name="Mauromicale G."/>
            <person name="Faccioli P."/>
            <person name="Cattivelli L."/>
            <person name="Rieseberg L."/>
            <person name="Michelmore R."/>
            <person name="Lanteri S."/>
        </authorList>
    </citation>
    <scope>NUCLEOTIDE SEQUENCE [LARGE SCALE GENOMIC DNA]</scope>
    <source>
        <strain evidence="8">2C</strain>
    </source>
</reference>
<feature type="compositionally biased region" description="Basic and acidic residues" evidence="6">
    <location>
        <begin position="53"/>
        <end position="68"/>
    </location>
</feature>
<dbReference type="Proteomes" id="UP000243975">
    <property type="component" value="Unassembled WGS sequence"/>
</dbReference>
<comment type="caution">
    <text evidence="8">The sequence shown here is derived from an EMBL/GenBank/DDBJ whole genome shotgun (WGS) entry which is preliminary data.</text>
</comment>
<dbReference type="GO" id="GO:0032454">
    <property type="term" value="F:histone H3K9 demethylase activity"/>
    <property type="evidence" value="ECO:0007669"/>
    <property type="project" value="InterPro"/>
</dbReference>
<accession>A0A103Y1Z2</accession>
<evidence type="ECO:0000313" key="8">
    <source>
        <dbReference type="EMBL" id="KVI01042.1"/>
    </source>
</evidence>
<dbReference type="GO" id="GO:0046872">
    <property type="term" value="F:metal ion binding"/>
    <property type="evidence" value="ECO:0007669"/>
    <property type="project" value="UniProtKB-KW"/>
</dbReference>
<dbReference type="GO" id="GO:0000785">
    <property type="term" value="C:chromatin"/>
    <property type="evidence" value="ECO:0007669"/>
    <property type="project" value="TreeGrafter"/>
</dbReference>
<proteinExistence type="inferred from homology"/>
<dbReference type="EMBL" id="LEKV01003138">
    <property type="protein sequence ID" value="KVI01042.1"/>
    <property type="molecule type" value="Genomic_DNA"/>
</dbReference>
<dbReference type="GO" id="GO:0000118">
    <property type="term" value="C:histone deacetylase complex"/>
    <property type="evidence" value="ECO:0007669"/>
    <property type="project" value="TreeGrafter"/>
</dbReference>
<name>A0A103Y1Z2_CYNCS</name>
<evidence type="ECO:0000256" key="4">
    <source>
        <dbReference type="ARBA" id="ARBA00023242"/>
    </source>
</evidence>
<dbReference type="AlphaFoldDB" id="A0A103Y1Z2"/>
<dbReference type="Gene3D" id="2.60.120.650">
    <property type="entry name" value="Cupin"/>
    <property type="match status" value="1"/>
</dbReference>
<organism evidence="8 9">
    <name type="scientific">Cynara cardunculus var. scolymus</name>
    <name type="common">Globe artichoke</name>
    <name type="synonym">Cynara scolymus</name>
    <dbReference type="NCBI Taxonomy" id="59895"/>
    <lineage>
        <taxon>Eukaryota</taxon>
        <taxon>Viridiplantae</taxon>
        <taxon>Streptophyta</taxon>
        <taxon>Embryophyta</taxon>
        <taxon>Tracheophyta</taxon>
        <taxon>Spermatophyta</taxon>
        <taxon>Magnoliopsida</taxon>
        <taxon>eudicotyledons</taxon>
        <taxon>Gunneridae</taxon>
        <taxon>Pentapetalae</taxon>
        <taxon>asterids</taxon>
        <taxon>campanulids</taxon>
        <taxon>Asterales</taxon>
        <taxon>Asteraceae</taxon>
        <taxon>Carduoideae</taxon>
        <taxon>Cardueae</taxon>
        <taxon>Carduinae</taxon>
        <taxon>Cynara</taxon>
    </lineage>
</organism>
<keyword evidence="4" id="KW-0539">Nucleus</keyword>
<dbReference type="GO" id="GO:0006357">
    <property type="term" value="P:regulation of transcription by RNA polymerase II"/>
    <property type="evidence" value="ECO:0007669"/>
    <property type="project" value="TreeGrafter"/>
</dbReference>
<evidence type="ECO:0000256" key="6">
    <source>
        <dbReference type="SAM" id="MobiDB-lite"/>
    </source>
</evidence>
<dbReference type="PANTHER" id="PTHR12549:SF67">
    <property type="entry name" value="TRANSCRIPTION FACTOR JUMONJI_ASPARTYL BETA-HYDROXYLASE-RELATED"/>
    <property type="match status" value="1"/>
</dbReference>
<feature type="region of interest" description="Disordered" evidence="6">
    <location>
        <begin position="48"/>
        <end position="82"/>
    </location>
</feature>
<gene>
    <name evidence="8" type="ORF">Ccrd_020694</name>
</gene>